<gene>
    <name evidence="2" type="ORF">AV926_01120</name>
</gene>
<accession>A0A163X622</accession>
<sequence length="142" mass="16904">MWFRNSSKEDEEEFKEASNKIKLIFVVLFLFIIVIIILADSSTYIQDKEYEEIHQQEYRTIIISKLEEASVNNDKKRKEVLLENHLQINISPEYYNRLTIGDSIIKLSGDDNRYYIKQNGESWREDLGAFLRSKLNDDSIYK</sequence>
<comment type="caution">
    <text evidence="2">The sequence shown here is derived from an EMBL/GenBank/DDBJ whole genome shotgun (WGS) entry which is preliminary data.</text>
</comment>
<name>A0A163X622_9FLAO</name>
<keyword evidence="1" id="KW-0812">Transmembrane</keyword>
<keyword evidence="1" id="KW-0472">Membrane</keyword>
<evidence type="ECO:0000313" key="2">
    <source>
        <dbReference type="EMBL" id="KZE77361.1"/>
    </source>
</evidence>
<dbReference type="EMBL" id="LQNU01000072">
    <property type="protein sequence ID" value="KZE77361.1"/>
    <property type="molecule type" value="Genomic_DNA"/>
</dbReference>
<proteinExistence type="predicted"/>
<reference evidence="2 3" key="1">
    <citation type="submission" date="2016-01" db="EMBL/GenBank/DDBJ databases">
        <title>Whole genome sequencing of Myroides marinus L41.</title>
        <authorList>
            <person name="Hong K.W."/>
        </authorList>
    </citation>
    <scope>NUCLEOTIDE SEQUENCE [LARGE SCALE GENOMIC DNA]</scope>
    <source>
        <strain evidence="2 3">L41</strain>
    </source>
</reference>
<keyword evidence="3" id="KW-1185">Reference proteome</keyword>
<dbReference type="Proteomes" id="UP000076630">
    <property type="component" value="Unassembled WGS sequence"/>
</dbReference>
<dbReference type="RefSeq" id="WP_038987036.1">
    <property type="nucleotide sequence ID" value="NZ_JACAJN010000012.1"/>
</dbReference>
<protein>
    <submittedName>
        <fullName evidence="2">Uncharacterized protein</fullName>
    </submittedName>
</protein>
<feature type="transmembrane region" description="Helical" evidence="1">
    <location>
        <begin position="21"/>
        <end position="39"/>
    </location>
</feature>
<keyword evidence="1" id="KW-1133">Transmembrane helix</keyword>
<dbReference type="AlphaFoldDB" id="A0A163X622"/>
<evidence type="ECO:0000313" key="3">
    <source>
        <dbReference type="Proteomes" id="UP000076630"/>
    </source>
</evidence>
<evidence type="ECO:0000256" key="1">
    <source>
        <dbReference type="SAM" id="Phobius"/>
    </source>
</evidence>
<organism evidence="2 3">
    <name type="scientific">Myroides marinus</name>
    <dbReference type="NCBI Taxonomy" id="703342"/>
    <lineage>
        <taxon>Bacteria</taxon>
        <taxon>Pseudomonadati</taxon>
        <taxon>Bacteroidota</taxon>
        <taxon>Flavobacteriia</taxon>
        <taxon>Flavobacteriales</taxon>
        <taxon>Flavobacteriaceae</taxon>
        <taxon>Myroides</taxon>
    </lineage>
</organism>